<dbReference type="Proteomes" id="UP000240009">
    <property type="component" value="Unassembled WGS sequence"/>
</dbReference>
<keyword evidence="1" id="KW-0805">Transcription regulation</keyword>
<gene>
    <name evidence="5" type="ORF">C5Y96_02940</name>
</gene>
<evidence type="ECO:0000256" key="1">
    <source>
        <dbReference type="ARBA" id="ARBA00023015"/>
    </source>
</evidence>
<dbReference type="PROSITE" id="PS50932">
    <property type="entry name" value="HTH_LACI_2"/>
    <property type="match status" value="1"/>
</dbReference>
<dbReference type="AlphaFoldDB" id="A0A2S8G309"/>
<sequence length="353" mass="38099">MKVTMRELAEAANVSISTVSRVFKGDPTISAKRAEQIRALAESMNYRRPQGAVGEGLGGILRGRTIGLMSLGMDRRLLSIPAVSRAINGVEAGLSDAGAHVLLRHFPQLAPPTSAKLSQTLDGVILLGSLQGEEIGREQNDLMKRLRGLPSVWLLGKPLGCWGDSVCSNSYHVGAWAAEYLIKRGHQRLAVLNPKPDHQQFMVREDGFVAHGQRLGASVICLSEAPDKGWQLPMQPPTDVSDVMHLVDQLLEMKPRPTAVFAAADSVATLVYRALATRGLQVGKDISVISANNDEPLIAGLHPGLTTFDIHAEQIGRVAVQQLACRMAQPVGMPDVEIQLEASLVERESVVKL</sequence>
<evidence type="ECO:0000256" key="3">
    <source>
        <dbReference type="ARBA" id="ARBA00023163"/>
    </source>
</evidence>
<organism evidence="5 6">
    <name type="scientific">Blastopirellula marina</name>
    <dbReference type="NCBI Taxonomy" id="124"/>
    <lineage>
        <taxon>Bacteria</taxon>
        <taxon>Pseudomonadati</taxon>
        <taxon>Planctomycetota</taxon>
        <taxon>Planctomycetia</taxon>
        <taxon>Pirellulales</taxon>
        <taxon>Pirellulaceae</taxon>
        <taxon>Blastopirellula</taxon>
    </lineage>
</organism>
<dbReference type="EMBL" id="PUIA01000016">
    <property type="protein sequence ID" value="PQO38842.1"/>
    <property type="molecule type" value="Genomic_DNA"/>
</dbReference>
<dbReference type="GO" id="GO:0000976">
    <property type="term" value="F:transcription cis-regulatory region binding"/>
    <property type="evidence" value="ECO:0007669"/>
    <property type="project" value="TreeGrafter"/>
</dbReference>
<reference evidence="5 6" key="1">
    <citation type="submission" date="2018-02" db="EMBL/GenBank/DDBJ databases">
        <title>Comparative genomes isolates from brazilian mangrove.</title>
        <authorList>
            <person name="Araujo J.E."/>
            <person name="Taketani R.G."/>
            <person name="Silva M.C.P."/>
            <person name="Loureco M.V."/>
            <person name="Andreote F.D."/>
        </authorList>
    </citation>
    <scope>NUCLEOTIDE SEQUENCE [LARGE SCALE GENOMIC DNA]</scope>
    <source>
        <strain evidence="5 6">HEX-2 MGV</strain>
    </source>
</reference>
<feature type="domain" description="HTH lacI-type" evidence="4">
    <location>
        <begin position="3"/>
        <end position="54"/>
    </location>
</feature>
<evidence type="ECO:0000256" key="2">
    <source>
        <dbReference type="ARBA" id="ARBA00023125"/>
    </source>
</evidence>
<evidence type="ECO:0000313" key="6">
    <source>
        <dbReference type="Proteomes" id="UP000240009"/>
    </source>
</evidence>
<evidence type="ECO:0000259" key="4">
    <source>
        <dbReference type="PROSITE" id="PS50932"/>
    </source>
</evidence>
<dbReference type="InterPro" id="IPR000843">
    <property type="entry name" value="HTH_LacI"/>
</dbReference>
<protein>
    <recommendedName>
        <fullName evidence="4">HTH lacI-type domain-containing protein</fullName>
    </recommendedName>
</protein>
<name>A0A2S8G309_9BACT</name>
<dbReference type="CDD" id="cd01392">
    <property type="entry name" value="HTH_LacI"/>
    <property type="match status" value="1"/>
</dbReference>
<keyword evidence="2" id="KW-0238">DNA-binding</keyword>
<accession>A0A2S8G309</accession>
<evidence type="ECO:0000313" key="5">
    <source>
        <dbReference type="EMBL" id="PQO38842.1"/>
    </source>
</evidence>
<dbReference type="InterPro" id="IPR046335">
    <property type="entry name" value="LacI/GalR-like_sensor"/>
</dbReference>
<dbReference type="RefSeq" id="WP_105350042.1">
    <property type="nucleotide sequence ID" value="NZ_PUIA01000016.1"/>
</dbReference>
<dbReference type="SMART" id="SM00354">
    <property type="entry name" value="HTH_LACI"/>
    <property type="match status" value="1"/>
</dbReference>
<comment type="caution">
    <text evidence="5">The sequence shown here is derived from an EMBL/GenBank/DDBJ whole genome shotgun (WGS) entry which is preliminary data.</text>
</comment>
<dbReference type="Gene3D" id="3.40.50.2300">
    <property type="match status" value="2"/>
</dbReference>
<dbReference type="Pfam" id="PF00356">
    <property type="entry name" value="LacI"/>
    <property type="match status" value="1"/>
</dbReference>
<dbReference type="OrthoDB" id="291639at2"/>
<proteinExistence type="predicted"/>
<dbReference type="SUPFAM" id="SSF47413">
    <property type="entry name" value="lambda repressor-like DNA-binding domains"/>
    <property type="match status" value="1"/>
</dbReference>
<dbReference type="PANTHER" id="PTHR30146:SF145">
    <property type="entry name" value="RIBOSE OPERON REPRESSOR"/>
    <property type="match status" value="1"/>
</dbReference>
<dbReference type="Gene3D" id="1.10.260.40">
    <property type="entry name" value="lambda repressor-like DNA-binding domains"/>
    <property type="match status" value="1"/>
</dbReference>
<dbReference type="InterPro" id="IPR010982">
    <property type="entry name" value="Lambda_DNA-bd_dom_sf"/>
</dbReference>
<dbReference type="SUPFAM" id="SSF53822">
    <property type="entry name" value="Periplasmic binding protein-like I"/>
    <property type="match status" value="1"/>
</dbReference>
<keyword evidence="3" id="KW-0804">Transcription</keyword>
<dbReference type="GO" id="GO:0003700">
    <property type="term" value="F:DNA-binding transcription factor activity"/>
    <property type="evidence" value="ECO:0007669"/>
    <property type="project" value="TreeGrafter"/>
</dbReference>
<dbReference type="Pfam" id="PF13377">
    <property type="entry name" value="Peripla_BP_3"/>
    <property type="match status" value="1"/>
</dbReference>
<dbReference type="InterPro" id="IPR028082">
    <property type="entry name" value="Peripla_BP_I"/>
</dbReference>
<dbReference type="PANTHER" id="PTHR30146">
    <property type="entry name" value="LACI-RELATED TRANSCRIPTIONAL REPRESSOR"/>
    <property type="match status" value="1"/>
</dbReference>